<dbReference type="Pfam" id="PF03401">
    <property type="entry name" value="TctC"/>
    <property type="match status" value="1"/>
</dbReference>
<dbReference type="InterPro" id="IPR042100">
    <property type="entry name" value="Bug_dom1"/>
</dbReference>
<evidence type="ECO:0000256" key="1">
    <source>
        <dbReference type="ARBA" id="ARBA00006987"/>
    </source>
</evidence>
<feature type="signal peptide" evidence="2">
    <location>
        <begin position="1"/>
        <end position="27"/>
    </location>
</feature>
<dbReference type="PIRSF" id="PIRSF017082">
    <property type="entry name" value="YflP"/>
    <property type="match status" value="1"/>
</dbReference>
<dbReference type="Gene3D" id="3.40.190.150">
    <property type="entry name" value="Bordetella uptake gene, domain 1"/>
    <property type="match status" value="1"/>
</dbReference>
<evidence type="ECO:0000256" key="2">
    <source>
        <dbReference type="SAM" id="SignalP"/>
    </source>
</evidence>
<dbReference type="InterPro" id="IPR005064">
    <property type="entry name" value="BUG"/>
</dbReference>
<dbReference type="PANTHER" id="PTHR42928">
    <property type="entry name" value="TRICARBOXYLATE-BINDING PROTEIN"/>
    <property type="match status" value="1"/>
</dbReference>
<organism evidence="3 4">
    <name type="scientific">Aquabacter spiritensis</name>
    <dbReference type="NCBI Taxonomy" id="933073"/>
    <lineage>
        <taxon>Bacteria</taxon>
        <taxon>Pseudomonadati</taxon>
        <taxon>Pseudomonadota</taxon>
        <taxon>Alphaproteobacteria</taxon>
        <taxon>Hyphomicrobiales</taxon>
        <taxon>Xanthobacteraceae</taxon>
        <taxon>Aquabacter</taxon>
    </lineage>
</organism>
<keyword evidence="2" id="KW-0732">Signal</keyword>
<dbReference type="SUPFAM" id="SSF53850">
    <property type="entry name" value="Periplasmic binding protein-like II"/>
    <property type="match status" value="1"/>
</dbReference>
<name>A0A4R3LY41_9HYPH</name>
<dbReference type="CDD" id="cd07012">
    <property type="entry name" value="PBP2_Bug_TTT"/>
    <property type="match status" value="1"/>
</dbReference>
<evidence type="ECO:0000313" key="3">
    <source>
        <dbReference type="EMBL" id="TCT03587.1"/>
    </source>
</evidence>
<dbReference type="AlphaFoldDB" id="A0A4R3LY41"/>
<accession>A0A4R3LY41</accession>
<comment type="similarity">
    <text evidence="1">Belongs to the UPF0065 (bug) family.</text>
</comment>
<dbReference type="EMBL" id="SMAI01000009">
    <property type="protein sequence ID" value="TCT03587.1"/>
    <property type="molecule type" value="Genomic_DNA"/>
</dbReference>
<dbReference type="Proteomes" id="UP000294664">
    <property type="component" value="Unassembled WGS sequence"/>
</dbReference>
<dbReference type="PANTHER" id="PTHR42928:SF5">
    <property type="entry name" value="BLR1237 PROTEIN"/>
    <property type="match status" value="1"/>
</dbReference>
<feature type="chain" id="PRO_5020582553" evidence="2">
    <location>
        <begin position="28"/>
        <end position="326"/>
    </location>
</feature>
<dbReference type="Gene3D" id="3.40.190.10">
    <property type="entry name" value="Periplasmic binding protein-like II"/>
    <property type="match status" value="1"/>
</dbReference>
<gene>
    <name evidence="3" type="ORF">EDC64_109137</name>
</gene>
<reference evidence="3 4" key="1">
    <citation type="submission" date="2019-03" db="EMBL/GenBank/DDBJ databases">
        <title>Genomic Encyclopedia of Type Strains, Phase IV (KMG-IV): sequencing the most valuable type-strain genomes for metagenomic binning, comparative biology and taxonomic classification.</title>
        <authorList>
            <person name="Goeker M."/>
        </authorList>
    </citation>
    <scope>NUCLEOTIDE SEQUENCE [LARGE SCALE GENOMIC DNA]</scope>
    <source>
        <strain evidence="3 4">DSM 9035</strain>
    </source>
</reference>
<keyword evidence="4" id="KW-1185">Reference proteome</keyword>
<proteinExistence type="inferred from homology"/>
<keyword evidence="3" id="KW-0675">Receptor</keyword>
<evidence type="ECO:0000313" key="4">
    <source>
        <dbReference type="Proteomes" id="UP000294664"/>
    </source>
</evidence>
<sequence>MHTCITRRVALAIAAASIFASPSVAWAEAWPSRSVTMLLPFASGGGADLLARVMAQSFSEQLGQQFIVDNRPGAGGNIGAAVVAKAAPDGYMLLFGTPGPLSNNKLIYKAMPFDPDQAFTPVVLLATTPLVIAVRPSLPVKDLKELAAYGKANPGKLTIGVSGNGTLGHVAGLLLQKELGVAMTIVPYRGTSHIITDLLGSQVDLTVDFLPAFVPLARDGKVRVLAVTTDHRSRDLPGVPTVKDEGYPGMEVVGWYALAAPTGTPPAIIDKLNAAANIYLKSPKGQEALEKLSMEGAGGTPGDMKAFLASELAKWAPVVKAANISL</sequence>
<comment type="caution">
    <text evidence="3">The sequence shown here is derived from an EMBL/GenBank/DDBJ whole genome shotgun (WGS) entry which is preliminary data.</text>
</comment>
<protein>
    <submittedName>
        <fullName evidence="3">Tripartite-type tricarboxylate transporter receptor subunit TctC</fullName>
    </submittedName>
</protein>